<dbReference type="WBParaSite" id="nRc.2.0.1.t09828-RA">
    <property type="protein sequence ID" value="nRc.2.0.1.t09828-RA"/>
    <property type="gene ID" value="nRc.2.0.1.g09828"/>
</dbReference>
<name>A0A915I6R2_ROMCU</name>
<keyword evidence="1" id="KW-1185">Reference proteome</keyword>
<dbReference type="Proteomes" id="UP000887565">
    <property type="component" value="Unplaced"/>
</dbReference>
<evidence type="ECO:0000313" key="2">
    <source>
        <dbReference type="WBParaSite" id="nRc.2.0.1.t09828-RA"/>
    </source>
</evidence>
<evidence type="ECO:0000313" key="1">
    <source>
        <dbReference type="Proteomes" id="UP000887565"/>
    </source>
</evidence>
<sequence length="73" mass="8270">MKKWTLTDYVKKEENSDQTSTPMMRLSKLISITLGALFSPQACSMYVKVGMVDYEAKFVERSSNGPNNKISIM</sequence>
<proteinExistence type="predicted"/>
<protein>
    <submittedName>
        <fullName evidence="2">Uncharacterized protein</fullName>
    </submittedName>
</protein>
<organism evidence="1 2">
    <name type="scientific">Romanomermis culicivorax</name>
    <name type="common">Nematode worm</name>
    <dbReference type="NCBI Taxonomy" id="13658"/>
    <lineage>
        <taxon>Eukaryota</taxon>
        <taxon>Metazoa</taxon>
        <taxon>Ecdysozoa</taxon>
        <taxon>Nematoda</taxon>
        <taxon>Enoplea</taxon>
        <taxon>Dorylaimia</taxon>
        <taxon>Mermithida</taxon>
        <taxon>Mermithoidea</taxon>
        <taxon>Mermithidae</taxon>
        <taxon>Romanomermis</taxon>
    </lineage>
</organism>
<reference evidence="2" key="1">
    <citation type="submission" date="2022-11" db="UniProtKB">
        <authorList>
            <consortium name="WormBaseParasite"/>
        </authorList>
    </citation>
    <scope>IDENTIFICATION</scope>
</reference>
<accession>A0A915I6R2</accession>
<dbReference type="AlphaFoldDB" id="A0A915I6R2"/>